<dbReference type="NCBIfam" id="TIGR01841">
    <property type="entry name" value="phasin"/>
    <property type="match status" value="1"/>
</dbReference>
<evidence type="ECO:0000313" key="4">
    <source>
        <dbReference type="Proteomes" id="UP000551327"/>
    </source>
</evidence>
<dbReference type="EMBL" id="JACLAX010000012">
    <property type="protein sequence ID" value="MBC2669966.1"/>
    <property type="molecule type" value="Genomic_DNA"/>
</dbReference>
<organism evidence="3 4">
    <name type="scientific">Novosphingobium piscinae</name>
    <dbReference type="NCBI Taxonomy" id="1507448"/>
    <lineage>
        <taxon>Bacteria</taxon>
        <taxon>Pseudomonadati</taxon>
        <taxon>Pseudomonadota</taxon>
        <taxon>Alphaproteobacteria</taxon>
        <taxon>Sphingomonadales</taxon>
        <taxon>Sphingomonadaceae</taxon>
        <taxon>Novosphingobium</taxon>
    </lineage>
</organism>
<evidence type="ECO:0000313" key="3">
    <source>
        <dbReference type="EMBL" id="MBC2669966.1"/>
    </source>
</evidence>
<evidence type="ECO:0000259" key="2">
    <source>
        <dbReference type="Pfam" id="PF09361"/>
    </source>
</evidence>
<proteinExistence type="predicted"/>
<evidence type="ECO:0000256" key="1">
    <source>
        <dbReference type="SAM" id="MobiDB-lite"/>
    </source>
</evidence>
<dbReference type="RefSeq" id="WP_185679827.1">
    <property type="nucleotide sequence ID" value="NZ_JACLAX010000012.1"/>
</dbReference>
<feature type="region of interest" description="Disordered" evidence="1">
    <location>
        <begin position="1"/>
        <end position="23"/>
    </location>
</feature>
<comment type="caution">
    <text evidence="3">The sequence shown here is derived from an EMBL/GenBank/DDBJ whole genome shotgun (WGS) entry which is preliminary data.</text>
</comment>
<dbReference type="InterPro" id="IPR018968">
    <property type="entry name" value="Phasin"/>
</dbReference>
<gene>
    <name evidence="3" type="primary">phaP</name>
    <name evidence="3" type="ORF">H7F53_12500</name>
</gene>
<reference evidence="3 4" key="1">
    <citation type="submission" date="2020-08" db="EMBL/GenBank/DDBJ databases">
        <title>The genome sequence of type strain Novosphingobium piscinae KCTC 42194.</title>
        <authorList>
            <person name="Liu Y."/>
        </authorList>
    </citation>
    <scope>NUCLEOTIDE SEQUENCE [LARGE SCALE GENOMIC DNA]</scope>
    <source>
        <strain evidence="3 4">KCTC 42194</strain>
    </source>
</reference>
<protein>
    <submittedName>
        <fullName evidence="3">TIGR01841 family phasin</fullName>
    </submittedName>
</protein>
<dbReference type="AlphaFoldDB" id="A0A7X1FZQ3"/>
<sequence>MAAETDTPLPATPAAPSGQAPVVTEAAPKAPAAVATPAIEAPAAAKPAAPVAAAKPAVAAEVKAPAPATAAQPKVVKTKAAKAKPAKIKPAAIAVPKAPVVKAPVVKAPVVKAPVVPAPVVKAPVAKAPTAKRPRKPVAVARVAAPKPITKPVTVKTPTPAKAAPVSRPLPKLKDQTMATQAFDFVAPFKTVFADLQEKAKTAYEKSTVTLTEANDFAKGNVEAVVESGKILASGLQELGTSALTDSRAAFETMTAEIKTLASAKSPTEFFQLQTALLRKHFDTAVAQTSKSTEAMLKLANDSIAPLSSRVTIAVEKVSKVA</sequence>
<accession>A0A7X1FZQ3</accession>
<keyword evidence="4" id="KW-1185">Reference proteome</keyword>
<dbReference type="InterPro" id="IPR010127">
    <property type="entry name" value="Phasin_subfam-1"/>
</dbReference>
<dbReference type="Pfam" id="PF09361">
    <property type="entry name" value="Phasin_2"/>
    <property type="match status" value="1"/>
</dbReference>
<name>A0A7X1FZQ3_9SPHN</name>
<feature type="domain" description="Phasin" evidence="2">
    <location>
        <begin position="214"/>
        <end position="311"/>
    </location>
</feature>
<dbReference type="Proteomes" id="UP000551327">
    <property type="component" value="Unassembled WGS sequence"/>
</dbReference>